<reference evidence="1 2" key="1">
    <citation type="journal article" date="2014" name="Antonie Van Leeuwenhoek">
        <title>Hyphomonas beringensis sp. nov. and Hyphomonas chukchiensis sp. nov., isolated from surface seawater of the Bering Sea and Chukchi Sea.</title>
        <authorList>
            <person name="Li C."/>
            <person name="Lai Q."/>
            <person name="Li G."/>
            <person name="Dong C."/>
            <person name="Wang J."/>
            <person name="Liao Y."/>
            <person name="Shao Z."/>
        </authorList>
    </citation>
    <scope>NUCLEOTIDE SEQUENCE [LARGE SCALE GENOMIC DNA]</scope>
    <source>
        <strain evidence="1 2">25B14_1</strain>
    </source>
</reference>
<sequence length="80" mass="9080">MLGVEFLREAMKVMKGLRVGRASQDRHGGVKVRRDNQNSFWPWQFMAKAQQEISRRRIVLAQSGGAVGNEEGRQVVCHEA</sequence>
<dbReference type="AlphaFoldDB" id="A0A062U7F9"/>
<comment type="caution">
    <text evidence="1">The sequence shown here is derived from an EMBL/GenBank/DDBJ whole genome shotgun (WGS) entry which is preliminary data.</text>
</comment>
<keyword evidence="2" id="KW-1185">Reference proteome</keyword>
<dbReference type="STRING" id="1280946.HY29_15245"/>
<organism evidence="1 2">
    <name type="scientific">Hyphomonas beringensis</name>
    <dbReference type="NCBI Taxonomy" id="1280946"/>
    <lineage>
        <taxon>Bacteria</taxon>
        <taxon>Pseudomonadati</taxon>
        <taxon>Pseudomonadota</taxon>
        <taxon>Alphaproteobacteria</taxon>
        <taxon>Hyphomonadales</taxon>
        <taxon>Hyphomonadaceae</taxon>
        <taxon>Hyphomonas</taxon>
    </lineage>
</organism>
<accession>A0A062U7F9</accession>
<evidence type="ECO:0000313" key="2">
    <source>
        <dbReference type="Proteomes" id="UP000027037"/>
    </source>
</evidence>
<evidence type="ECO:0000313" key="1">
    <source>
        <dbReference type="EMBL" id="KCZ54192.1"/>
    </source>
</evidence>
<dbReference type="EMBL" id="AWFF01000041">
    <property type="protein sequence ID" value="KCZ54192.1"/>
    <property type="molecule type" value="Genomic_DNA"/>
</dbReference>
<name>A0A062U7F9_9PROT</name>
<proteinExistence type="predicted"/>
<protein>
    <submittedName>
        <fullName evidence="1">Uncharacterized protein</fullName>
    </submittedName>
</protein>
<dbReference type="Proteomes" id="UP000027037">
    <property type="component" value="Unassembled WGS sequence"/>
</dbReference>
<gene>
    <name evidence="1" type="ORF">HY29_15245</name>
</gene>